<keyword evidence="2" id="KW-0808">Transferase</keyword>
<dbReference type="InterPro" id="IPR044855">
    <property type="entry name" value="CoA-Trfase_III_dom3_sf"/>
</dbReference>
<reference evidence="2 3" key="1">
    <citation type="submission" date="2020-08" db="EMBL/GenBank/DDBJ databases">
        <title>Genome sequence of Sphingomonas sediminicola KACC 15039T.</title>
        <authorList>
            <person name="Hyun D.-W."/>
            <person name="Bae J.-W."/>
        </authorList>
    </citation>
    <scope>NUCLEOTIDE SEQUENCE [LARGE SCALE GENOMIC DNA]</scope>
    <source>
        <strain evidence="2 3">KACC 15039</strain>
    </source>
</reference>
<evidence type="ECO:0000313" key="2">
    <source>
        <dbReference type="EMBL" id="QNP46502.1"/>
    </source>
</evidence>
<dbReference type="InterPro" id="IPR050509">
    <property type="entry name" value="CoA-transferase_III"/>
</dbReference>
<dbReference type="PANTHER" id="PTHR48228:SF5">
    <property type="entry name" value="ALPHA-METHYLACYL-COA RACEMASE"/>
    <property type="match status" value="1"/>
</dbReference>
<feature type="compositionally biased region" description="Basic and acidic residues" evidence="1">
    <location>
        <begin position="326"/>
        <end position="335"/>
    </location>
</feature>
<dbReference type="InterPro" id="IPR003673">
    <property type="entry name" value="CoA-Trfase_fam_III"/>
</dbReference>
<name>A0ABX6T9G5_9SPHN</name>
<accession>A0ABX6T9G5</accession>
<dbReference type="Pfam" id="PF02515">
    <property type="entry name" value="CoA_transf_3"/>
    <property type="match status" value="1"/>
</dbReference>
<sequence length="362" mass="38298">MAGPLKGVRIVELGGIGPAPFAAMMLADHGADVIRVERAGMIGFENDPLRRSRRSISLDLKQPGGCEIVRRLAAKSDGLIEGYRPGVMERLGLGPDELLRTNLKLVYGRVTGWGQTGPLAQTAGHDINYIALSGLLHGIGPQERPVPPINYLGDYAGGGMMLAFGMVSALLAVKGGADGQVVDAAMSDGAALIGAMTYGLLAAGLWKDEREANLLDGGTATYGIYRCSDGKFLAIGAIEPQFQHALFKGLALNPGATREEISTVIKSRTRDAWVNHFAGTDACVAPVLDLGEAPVHPHNIARRTFLDVDGVFQPAPAPRYSATQIDRPDPPRSEGQDGDVILGELGYSGDEIARLRTEGVLL</sequence>
<dbReference type="Gene3D" id="3.30.1540.10">
    <property type="entry name" value="formyl-coa transferase, domain 3"/>
    <property type="match status" value="1"/>
</dbReference>
<dbReference type="Gene3D" id="3.40.50.10540">
    <property type="entry name" value="Crotonobetainyl-coa:carnitine coa-transferase, domain 1"/>
    <property type="match status" value="1"/>
</dbReference>
<dbReference type="PANTHER" id="PTHR48228">
    <property type="entry name" value="SUCCINYL-COA--D-CITRAMALATE COA-TRANSFERASE"/>
    <property type="match status" value="1"/>
</dbReference>
<protein>
    <submittedName>
        <fullName evidence="2">CoA transferase</fullName>
    </submittedName>
</protein>
<dbReference type="InterPro" id="IPR023606">
    <property type="entry name" value="CoA-Trfase_III_dom_1_sf"/>
</dbReference>
<dbReference type="EMBL" id="CP060782">
    <property type="protein sequence ID" value="QNP46502.1"/>
    <property type="molecule type" value="Genomic_DNA"/>
</dbReference>
<feature type="region of interest" description="Disordered" evidence="1">
    <location>
        <begin position="317"/>
        <end position="338"/>
    </location>
</feature>
<dbReference type="SUPFAM" id="SSF89796">
    <property type="entry name" value="CoA-transferase family III (CaiB/BaiF)"/>
    <property type="match status" value="1"/>
</dbReference>
<proteinExistence type="predicted"/>
<evidence type="ECO:0000256" key="1">
    <source>
        <dbReference type="SAM" id="MobiDB-lite"/>
    </source>
</evidence>
<gene>
    <name evidence="2" type="ORF">H9L14_04960</name>
</gene>
<evidence type="ECO:0000313" key="3">
    <source>
        <dbReference type="Proteomes" id="UP000516105"/>
    </source>
</evidence>
<organism evidence="2 3">
    <name type="scientific">Sphingomonas sediminicola</name>
    <dbReference type="NCBI Taxonomy" id="386874"/>
    <lineage>
        <taxon>Bacteria</taxon>
        <taxon>Pseudomonadati</taxon>
        <taxon>Pseudomonadota</taxon>
        <taxon>Alphaproteobacteria</taxon>
        <taxon>Sphingomonadales</taxon>
        <taxon>Sphingomonadaceae</taxon>
        <taxon>Sphingomonas</taxon>
    </lineage>
</organism>
<keyword evidence="3" id="KW-1185">Reference proteome</keyword>
<dbReference type="Proteomes" id="UP000516105">
    <property type="component" value="Chromosome"/>
</dbReference>
<dbReference type="GO" id="GO:0016740">
    <property type="term" value="F:transferase activity"/>
    <property type="evidence" value="ECO:0007669"/>
    <property type="project" value="UniProtKB-KW"/>
</dbReference>
<dbReference type="RefSeq" id="WP_187709455.1">
    <property type="nucleotide sequence ID" value="NZ_CP060782.1"/>
</dbReference>